<organism evidence="2 3">
    <name type="scientific">Mycobacterium senriense</name>
    <dbReference type="NCBI Taxonomy" id="2775496"/>
    <lineage>
        <taxon>Bacteria</taxon>
        <taxon>Bacillati</taxon>
        <taxon>Actinomycetota</taxon>
        <taxon>Actinomycetes</taxon>
        <taxon>Mycobacteriales</taxon>
        <taxon>Mycobacteriaceae</taxon>
        <taxon>Mycobacterium</taxon>
        <taxon>Mycobacterium avium complex (MAC)</taxon>
    </lineage>
</organism>
<keyword evidence="1" id="KW-1133">Transmembrane helix</keyword>
<proteinExistence type="predicted"/>
<protein>
    <recommendedName>
        <fullName evidence="4">Integral membrane protein</fullName>
    </recommendedName>
</protein>
<evidence type="ECO:0000313" key="3">
    <source>
        <dbReference type="Proteomes" id="UP000826012"/>
    </source>
</evidence>
<gene>
    <name evidence="2" type="ORF">MTY59_49680</name>
</gene>
<evidence type="ECO:0000256" key="1">
    <source>
        <dbReference type="SAM" id="Phobius"/>
    </source>
</evidence>
<feature type="transmembrane region" description="Helical" evidence="1">
    <location>
        <begin position="12"/>
        <end position="35"/>
    </location>
</feature>
<keyword evidence="1" id="KW-0812">Transmembrane</keyword>
<dbReference type="RefSeq" id="WP_250160658.1">
    <property type="nucleotide sequence ID" value="NZ_AP024828.1"/>
</dbReference>
<feature type="transmembrane region" description="Helical" evidence="1">
    <location>
        <begin position="79"/>
        <end position="103"/>
    </location>
</feature>
<dbReference type="Proteomes" id="UP000826012">
    <property type="component" value="Chromosome"/>
</dbReference>
<name>A0ABM7SX15_9MYCO</name>
<reference evidence="2 3" key="2">
    <citation type="submission" date="2021-07" db="EMBL/GenBank/DDBJ databases">
        <authorList>
            <person name="Matsumoto Y."/>
            <person name="Motooka D."/>
            <person name="Nakamura S."/>
        </authorList>
    </citation>
    <scope>NUCLEOTIDE SEQUENCE [LARGE SCALE GENOMIC DNA]</scope>
    <source>
        <strain evidence="2 3">TY59</strain>
    </source>
</reference>
<reference evidence="2 3" key="1">
    <citation type="submission" date="2021-07" db="EMBL/GenBank/DDBJ databases">
        <title>Complete genome sequence of nontuberculous Mycobacterium sp. TY59.</title>
        <authorList>
            <person name="Fukushima K."/>
        </authorList>
    </citation>
    <scope>NUCLEOTIDE SEQUENCE [LARGE SCALE GENOMIC DNA]</scope>
    <source>
        <strain evidence="2 3">TY59</strain>
    </source>
</reference>
<keyword evidence="1" id="KW-0472">Membrane</keyword>
<feature type="transmembrane region" description="Helical" evidence="1">
    <location>
        <begin position="56"/>
        <end position="73"/>
    </location>
</feature>
<evidence type="ECO:0000313" key="2">
    <source>
        <dbReference type="EMBL" id="BCZ25113.1"/>
    </source>
</evidence>
<feature type="transmembrane region" description="Helical" evidence="1">
    <location>
        <begin position="115"/>
        <end position="140"/>
    </location>
</feature>
<accession>A0ABM7SX15</accession>
<sequence>MSTSLITPFMSITLGATIISIVAIASGGVFLLRVVTGSHETNDLQKSFFRAGHAHAGVLVMLGLLLSVLGSAAGADPAWANSGAIAVLLAAIMMPAGFFLSVLGRNPARPNRMIVTVWFGATLLVAGVLTSGVATLLAGIDRI</sequence>
<evidence type="ECO:0008006" key="4">
    <source>
        <dbReference type="Google" id="ProtNLM"/>
    </source>
</evidence>
<keyword evidence="3" id="KW-1185">Reference proteome</keyword>
<dbReference type="EMBL" id="AP024828">
    <property type="protein sequence ID" value="BCZ25113.1"/>
    <property type="molecule type" value="Genomic_DNA"/>
</dbReference>